<dbReference type="Proteomes" id="UP001345219">
    <property type="component" value="Chromosome 5"/>
</dbReference>
<evidence type="ECO:0000313" key="1">
    <source>
        <dbReference type="EMBL" id="KAK4760529.1"/>
    </source>
</evidence>
<accession>A0AAN7K8T4</accession>
<reference evidence="1 2" key="1">
    <citation type="journal article" date="2023" name="Hortic Res">
        <title>Pangenome of water caltrop reveals structural variations and asymmetric subgenome divergence after allopolyploidization.</title>
        <authorList>
            <person name="Zhang X."/>
            <person name="Chen Y."/>
            <person name="Wang L."/>
            <person name="Yuan Y."/>
            <person name="Fang M."/>
            <person name="Shi L."/>
            <person name="Lu R."/>
            <person name="Comes H.P."/>
            <person name="Ma Y."/>
            <person name="Chen Y."/>
            <person name="Huang G."/>
            <person name="Zhou Y."/>
            <person name="Zheng Z."/>
            <person name="Qiu Y."/>
        </authorList>
    </citation>
    <scope>NUCLEOTIDE SEQUENCE [LARGE SCALE GENOMIC DNA]</scope>
    <source>
        <tissue evidence="1">Roots</tissue>
    </source>
</reference>
<sequence>MLETMFDSSKPIGMVFLHFSAAFLSLVQFTPKKLGKCPFTLSSKLILSEDKNLSSWLSKMRQLIHGKSGDVSVEAELAKPVKSHDRFREQDPCSRASSLWTSELFLSSESSGSLERAMSTLLSEKSHASTQCSSLYKVWEQISSMCSFFKQNQSDLLEVTEKCSLKDSLQADLSAKTLRLDRLQKVDANYDRDRIAGRAQGGEVDENQ</sequence>
<proteinExistence type="predicted"/>
<name>A0AAN7K8T4_9MYRT</name>
<dbReference type="EMBL" id="JAXIOK010000010">
    <property type="protein sequence ID" value="KAK4760529.1"/>
    <property type="molecule type" value="Genomic_DNA"/>
</dbReference>
<gene>
    <name evidence="1" type="ORF">SAY87_005422</name>
</gene>
<evidence type="ECO:0000313" key="2">
    <source>
        <dbReference type="Proteomes" id="UP001345219"/>
    </source>
</evidence>
<dbReference type="AlphaFoldDB" id="A0AAN7K8T4"/>
<keyword evidence="2" id="KW-1185">Reference proteome</keyword>
<protein>
    <submittedName>
        <fullName evidence="1">Uncharacterized protein</fullName>
    </submittedName>
</protein>
<comment type="caution">
    <text evidence="1">The sequence shown here is derived from an EMBL/GenBank/DDBJ whole genome shotgun (WGS) entry which is preliminary data.</text>
</comment>
<organism evidence="1 2">
    <name type="scientific">Trapa incisa</name>
    <dbReference type="NCBI Taxonomy" id="236973"/>
    <lineage>
        <taxon>Eukaryota</taxon>
        <taxon>Viridiplantae</taxon>
        <taxon>Streptophyta</taxon>
        <taxon>Embryophyta</taxon>
        <taxon>Tracheophyta</taxon>
        <taxon>Spermatophyta</taxon>
        <taxon>Magnoliopsida</taxon>
        <taxon>eudicotyledons</taxon>
        <taxon>Gunneridae</taxon>
        <taxon>Pentapetalae</taxon>
        <taxon>rosids</taxon>
        <taxon>malvids</taxon>
        <taxon>Myrtales</taxon>
        <taxon>Lythraceae</taxon>
        <taxon>Trapa</taxon>
    </lineage>
</organism>